<dbReference type="OMA" id="FIVCPPY"/>
<dbReference type="InterPro" id="IPR002213">
    <property type="entry name" value="UDP_glucos_trans"/>
</dbReference>
<keyword evidence="3" id="KW-0328">Glycosyltransferase</keyword>
<dbReference type="STRING" id="34506.A0A090LQ94"/>
<dbReference type="RefSeq" id="XP_024509548.1">
    <property type="nucleotide sequence ID" value="XM_024643931.1"/>
</dbReference>
<evidence type="ECO:0000256" key="1">
    <source>
        <dbReference type="ARBA" id="ARBA00009995"/>
    </source>
</evidence>
<dbReference type="Pfam" id="PF00201">
    <property type="entry name" value="UDPGT"/>
    <property type="match status" value="1"/>
</dbReference>
<dbReference type="EMBL" id="LN609529">
    <property type="protein sequence ID" value="CEF70349.1"/>
    <property type="molecule type" value="Genomic_DNA"/>
</dbReference>
<gene>
    <name evidence="7 9 10" type="ORF">SRAE_2000498200</name>
</gene>
<dbReference type="GeneID" id="36382722"/>
<sequence>MQCLNFLLKLEMFYLVFLVILLNNLNVHCYKIAVFSPDLSSSQHIWNKRVSEKLSEAGHNVTLISLQFNNKEIKKASVNKAIKTYKVVGALEMDYKKLEEEFGHFVFEEMSFLSNTSRILGNFTSSNLVSSCEKFITNKEFLNFIINEKFDIAFSHMYDYCTIGIIHYTKIPTWIWLSSGPLVDHMAFDLGVPTPSSYVPPIMADMSDKMNFYHRFKSFIGYSLYPLIYHKLLITDKETALFRKHLSPDFPDLREISKKCPLAMVNSHEFYDIPKPTLHKVINIGGLGMTKKDTKPLEGIFKKVVEDIKTKGIILLTFGSVANSTLMPYSWKISFMKAFEKFPEYKFFIRYGGSDLNNILPKNVYLSSWLPQSDLLQNSKTKLIITHCGYNSLQESIIAGIPMICIPLFGDQPRNARLAEKHGFGIYIEKGNVNVDFIVKSINEIIQDDSYLKSIQRMQQMTLKKPIPSDVLLVKWTEFLAEFKTLDNMIPYGINLNFIEYYQIDVVLVLLILFFLTIFVIVFSLKKILCKIIQLLLKSKNHKAKKE</sequence>
<dbReference type="GO" id="GO:0015020">
    <property type="term" value="F:glucuronosyltransferase activity"/>
    <property type="evidence" value="ECO:0007669"/>
    <property type="project" value="UniProtKB-EC"/>
</dbReference>
<keyword evidence="8" id="KW-1185">Reference proteome</keyword>
<dbReference type="EC" id="2.4.1.17" evidence="2"/>
<keyword evidence="6" id="KW-0812">Transmembrane</keyword>
<organism evidence="7">
    <name type="scientific">Strongyloides ratti</name>
    <name type="common">Parasitic roundworm</name>
    <dbReference type="NCBI Taxonomy" id="34506"/>
    <lineage>
        <taxon>Eukaryota</taxon>
        <taxon>Metazoa</taxon>
        <taxon>Ecdysozoa</taxon>
        <taxon>Nematoda</taxon>
        <taxon>Chromadorea</taxon>
        <taxon>Rhabditida</taxon>
        <taxon>Tylenchina</taxon>
        <taxon>Panagrolaimomorpha</taxon>
        <taxon>Strongyloidoidea</taxon>
        <taxon>Strongyloididae</taxon>
        <taxon>Strongyloides</taxon>
    </lineage>
</organism>
<dbReference type="PANTHER" id="PTHR48043">
    <property type="entry name" value="EG:EG0003.4 PROTEIN-RELATED"/>
    <property type="match status" value="1"/>
</dbReference>
<dbReference type="SUPFAM" id="SSF53756">
    <property type="entry name" value="UDP-Glycosyltransferase/glycogen phosphorylase"/>
    <property type="match status" value="1"/>
</dbReference>
<name>A0A090LQ94_STRRB</name>
<comment type="catalytic activity">
    <reaction evidence="5">
        <text>glucuronate acceptor + UDP-alpha-D-glucuronate = acceptor beta-D-glucuronoside + UDP + H(+)</text>
        <dbReference type="Rhea" id="RHEA:21032"/>
        <dbReference type="ChEBI" id="CHEBI:15378"/>
        <dbReference type="ChEBI" id="CHEBI:58052"/>
        <dbReference type="ChEBI" id="CHEBI:58223"/>
        <dbReference type="ChEBI" id="CHEBI:132367"/>
        <dbReference type="ChEBI" id="CHEBI:132368"/>
        <dbReference type="EC" id="2.4.1.17"/>
    </reaction>
</comment>
<dbReference type="OrthoDB" id="5835829at2759"/>
<evidence type="ECO:0000313" key="7">
    <source>
        <dbReference type="EMBL" id="CEF70349.1"/>
    </source>
</evidence>
<dbReference type="CTD" id="36382722"/>
<evidence type="ECO:0000256" key="4">
    <source>
        <dbReference type="ARBA" id="ARBA00022679"/>
    </source>
</evidence>
<feature type="transmembrane region" description="Helical" evidence="6">
    <location>
        <begin position="12"/>
        <end position="33"/>
    </location>
</feature>
<protein>
    <recommendedName>
        <fullName evidence="2">glucuronosyltransferase</fullName>
        <ecNumber evidence="2">2.4.1.17</ecNumber>
    </recommendedName>
</protein>
<dbReference type="eggNOG" id="KOG1192">
    <property type="taxonomic scope" value="Eukaryota"/>
</dbReference>
<dbReference type="CDD" id="cd03784">
    <property type="entry name" value="GT1_Gtf-like"/>
    <property type="match status" value="1"/>
</dbReference>
<proteinExistence type="inferred from homology"/>
<accession>A0A090LQ94</accession>
<dbReference type="InterPro" id="IPR050271">
    <property type="entry name" value="UDP-glycosyltransferase"/>
</dbReference>
<reference evidence="7 8" key="1">
    <citation type="submission" date="2014-09" db="EMBL/GenBank/DDBJ databases">
        <authorList>
            <person name="Martin A.A."/>
        </authorList>
    </citation>
    <scope>NUCLEOTIDE SEQUENCE</scope>
    <source>
        <strain evidence="8">ED321</strain>
        <strain evidence="7">ED321 Heterogonic</strain>
    </source>
</reference>
<dbReference type="WormBase" id="SRAE_2000498200">
    <property type="protein sequence ID" value="SRP01390"/>
    <property type="gene ID" value="WBGene00265229"/>
</dbReference>
<dbReference type="WBParaSite" id="SRAE_2000498200.1">
    <property type="protein sequence ID" value="SRAE_2000498200.1"/>
    <property type="gene ID" value="WBGene00265229"/>
</dbReference>
<keyword evidence="6" id="KW-0472">Membrane</keyword>
<evidence type="ECO:0000313" key="10">
    <source>
        <dbReference type="WormBase" id="SRAE_2000498200"/>
    </source>
</evidence>
<dbReference type="AlphaFoldDB" id="A0A090LQ94"/>
<evidence type="ECO:0000256" key="3">
    <source>
        <dbReference type="ARBA" id="ARBA00022676"/>
    </source>
</evidence>
<keyword evidence="6" id="KW-1133">Transmembrane helix</keyword>
<reference evidence="9" key="2">
    <citation type="submission" date="2020-12" db="UniProtKB">
        <authorList>
            <consortium name="WormBaseParasite"/>
        </authorList>
    </citation>
    <scope>IDENTIFICATION</scope>
</reference>
<keyword evidence="4 7" id="KW-0808">Transferase</keyword>
<comment type="similarity">
    <text evidence="1">Belongs to the UDP-glycosyltransferase family.</text>
</comment>
<evidence type="ECO:0000256" key="5">
    <source>
        <dbReference type="ARBA" id="ARBA00047475"/>
    </source>
</evidence>
<evidence type="ECO:0000313" key="9">
    <source>
        <dbReference type="WBParaSite" id="SRAE_2000498200.1"/>
    </source>
</evidence>
<evidence type="ECO:0000313" key="8">
    <source>
        <dbReference type="Proteomes" id="UP000035682"/>
    </source>
</evidence>
<dbReference type="FunFam" id="3.40.50.2000:FF:000021">
    <property type="entry name" value="UDP-glucuronosyltransferase"/>
    <property type="match status" value="1"/>
</dbReference>
<dbReference type="PANTHER" id="PTHR48043:SF145">
    <property type="entry name" value="FI06409P-RELATED"/>
    <property type="match status" value="1"/>
</dbReference>
<dbReference type="Gene3D" id="3.40.50.2000">
    <property type="entry name" value="Glycogen Phosphorylase B"/>
    <property type="match status" value="1"/>
</dbReference>
<evidence type="ECO:0000256" key="6">
    <source>
        <dbReference type="SAM" id="Phobius"/>
    </source>
</evidence>
<dbReference type="Proteomes" id="UP000035682">
    <property type="component" value="Unplaced"/>
</dbReference>
<feature type="transmembrane region" description="Helical" evidence="6">
    <location>
        <begin position="506"/>
        <end position="525"/>
    </location>
</feature>
<evidence type="ECO:0000256" key="2">
    <source>
        <dbReference type="ARBA" id="ARBA00012544"/>
    </source>
</evidence>